<dbReference type="GO" id="GO:0000155">
    <property type="term" value="F:phosphorelay sensor kinase activity"/>
    <property type="evidence" value="ECO:0007669"/>
    <property type="project" value="InterPro"/>
</dbReference>
<dbReference type="InterPro" id="IPR004358">
    <property type="entry name" value="Sig_transdc_His_kin-like_C"/>
</dbReference>
<reference evidence="13 14" key="1">
    <citation type="submission" date="2018-09" db="EMBL/GenBank/DDBJ databases">
        <title>YIM 75507 draft genome.</title>
        <authorList>
            <person name="Tang S."/>
            <person name="Feng Y."/>
        </authorList>
    </citation>
    <scope>NUCLEOTIDE SEQUENCE [LARGE SCALE GENOMIC DNA]</scope>
    <source>
        <strain evidence="13 14">YIM 75507</strain>
    </source>
</reference>
<feature type="transmembrane region" description="Helical" evidence="10">
    <location>
        <begin position="23"/>
        <end position="43"/>
    </location>
</feature>
<keyword evidence="6 13" id="KW-0418">Kinase</keyword>
<evidence type="ECO:0000256" key="7">
    <source>
        <dbReference type="ARBA" id="ARBA00023012"/>
    </source>
</evidence>
<organism evidence="13 14">
    <name type="scientific">Bailinhaonella thermotolerans</name>
    <dbReference type="NCBI Taxonomy" id="1070861"/>
    <lineage>
        <taxon>Bacteria</taxon>
        <taxon>Bacillati</taxon>
        <taxon>Actinomycetota</taxon>
        <taxon>Actinomycetes</taxon>
        <taxon>Streptosporangiales</taxon>
        <taxon>Streptosporangiaceae</taxon>
        <taxon>Bailinhaonella</taxon>
    </lineage>
</organism>
<keyword evidence="7" id="KW-0902">Two-component regulatory system</keyword>
<evidence type="ECO:0000259" key="12">
    <source>
        <dbReference type="PROSITE" id="PS50112"/>
    </source>
</evidence>
<feature type="transmembrane region" description="Helical" evidence="10">
    <location>
        <begin position="154"/>
        <end position="175"/>
    </location>
</feature>
<evidence type="ECO:0000256" key="3">
    <source>
        <dbReference type="ARBA" id="ARBA00012438"/>
    </source>
</evidence>
<dbReference type="PANTHER" id="PTHR42878:SF13">
    <property type="entry name" value="HISTIDINE KINASE"/>
    <property type="match status" value="1"/>
</dbReference>
<accession>A0A3A4A5S8</accession>
<dbReference type="GO" id="GO:0006355">
    <property type="term" value="P:regulation of DNA-templated transcription"/>
    <property type="evidence" value="ECO:0007669"/>
    <property type="project" value="InterPro"/>
</dbReference>
<feature type="transmembrane region" description="Helical" evidence="10">
    <location>
        <begin position="85"/>
        <end position="114"/>
    </location>
</feature>
<evidence type="ECO:0000256" key="4">
    <source>
        <dbReference type="ARBA" id="ARBA00022553"/>
    </source>
</evidence>
<dbReference type="PROSITE" id="PS50109">
    <property type="entry name" value="HIS_KIN"/>
    <property type="match status" value="1"/>
</dbReference>
<dbReference type="Gene3D" id="3.30.450.20">
    <property type="entry name" value="PAS domain"/>
    <property type="match status" value="1"/>
</dbReference>
<dbReference type="InterPro" id="IPR050351">
    <property type="entry name" value="BphY/WalK/GraS-like"/>
</dbReference>
<dbReference type="Pfam" id="PF00989">
    <property type="entry name" value="PAS"/>
    <property type="match status" value="1"/>
</dbReference>
<comment type="caution">
    <text evidence="13">The sequence shown here is derived from an EMBL/GenBank/DDBJ whole genome shotgun (WGS) entry which is preliminary data.</text>
</comment>
<dbReference type="SMART" id="SM00091">
    <property type="entry name" value="PAS"/>
    <property type="match status" value="1"/>
</dbReference>
<gene>
    <name evidence="13" type="ORF">D5H75_31185</name>
</gene>
<dbReference type="InterPro" id="IPR003594">
    <property type="entry name" value="HATPase_dom"/>
</dbReference>
<dbReference type="SUPFAM" id="SSF55874">
    <property type="entry name" value="ATPase domain of HSP90 chaperone/DNA topoisomerase II/histidine kinase"/>
    <property type="match status" value="1"/>
</dbReference>
<dbReference type="AlphaFoldDB" id="A0A3A4A5S8"/>
<feature type="domain" description="PAS" evidence="12">
    <location>
        <begin position="411"/>
        <end position="456"/>
    </location>
</feature>
<evidence type="ECO:0000259" key="11">
    <source>
        <dbReference type="PROSITE" id="PS50109"/>
    </source>
</evidence>
<evidence type="ECO:0000256" key="9">
    <source>
        <dbReference type="ARBA" id="ARBA00039401"/>
    </source>
</evidence>
<dbReference type="InterPro" id="IPR000014">
    <property type="entry name" value="PAS"/>
</dbReference>
<dbReference type="EC" id="2.7.13.3" evidence="3"/>
<dbReference type="Gene3D" id="1.10.287.130">
    <property type="match status" value="1"/>
</dbReference>
<proteinExistence type="predicted"/>
<dbReference type="GO" id="GO:0000156">
    <property type="term" value="F:phosphorelay response regulator activity"/>
    <property type="evidence" value="ECO:0007669"/>
    <property type="project" value="TreeGrafter"/>
</dbReference>
<dbReference type="SMART" id="SM00387">
    <property type="entry name" value="HATPase_c"/>
    <property type="match status" value="1"/>
</dbReference>
<dbReference type="InterPro" id="IPR003661">
    <property type="entry name" value="HisK_dim/P_dom"/>
</dbReference>
<keyword evidence="14" id="KW-1185">Reference proteome</keyword>
<evidence type="ECO:0000256" key="2">
    <source>
        <dbReference type="ARBA" id="ARBA00004236"/>
    </source>
</evidence>
<dbReference type="Pfam" id="PF02518">
    <property type="entry name" value="HATPase_c"/>
    <property type="match status" value="1"/>
</dbReference>
<evidence type="ECO:0000256" key="8">
    <source>
        <dbReference type="ARBA" id="ARBA00023136"/>
    </source>
</evidence>
<dbReference type="SUPFAM" id="SSF47384">
    <property type="entry name" value="Homodimeric domain of signal transducing histidine kinase"/>
    <property type="match status" value="1"/>
</dbReference>
<evidence type="ECO:0000256" key="10">
    <source>
        <dbReference type="SAM" id="Phobius"/>
    </source>
</evidence>
<comment type="catalytic activity">
    <reaction evidence="1">
        <text>ATP + protein L-histidine = ADP + protein N-phospho-L-histidine.</text>
        <dbReference type="EC" id="2.7.13.3"/>
    </reaction>
</comment>
<keyword evidence="8 10" id="KW-0472">Membrane</keyword>
<dbReference type="GO" id="GO:0007234">
    <property type="term" value="P:osmosensory signaling via phosphorelay pathway"/>
    <property type="evidence" value="ECO:0007669"/>
    <property type="project" value="TreeGrafter"/>
</dbReference>
<dbReference type="InterPro" id="IPR013767">
    <property type="entry name" value="PAS_fold"/>
</dbReference>
<keyword evidence="4" id="KW-0597">Phosphoprotein</keyword>
<feature type="transmembrane region" description="Helical" evidence="10">
    <location>
        <begin position="223"/>
        <end position="242"/>
    </location>
</feature>
<keyword evidence="10" id="KW-1133">Transmembrane helix</keyword>
<dbReference type="Gene3D" id="3.30.565.10">
    <property type="entry name" value="Histidine kinase-like ATPase, C-terminal domain"/>
    <property type="match status" value="1"/>
</dbReference>
<dbReference type="SMART" id="SM00388">
    <property type="entry name" value="HisKA"/>
    <property type="match status" value="1"/>
</dbReference>
<evidence type="ECO:0000256" key="5">
    <source>
        <dbReference type="ARBA" id="ARBA00022679"/>
    </source>
</evidence>
<dbReference type="OrthoDB" id="9786919at2"/>
<evidence type="ECO:0000313" key="13">
    <source>
        <dbReference type="EMBL" id="RJL23905.1"/>
    </source>
</evidence>
<keyword evidence="10" id="KW-0812">Transmembrane</keyword>
<sequence>MRHYGARLITRTIPVLSKRQARAFTKLTLVMAAAFVALCGALAATSGAPWEADPLMAGIAGLGLAFQAVALMLKREAGTGLELSFVIALYNCVGVLAVPGSTFVALSVIVMAVVRARRPFEWRQYLCNLSVNGIAVGVFALAATAAGLPHASLGPLQVAVVACTGLGFPIVHGLLAEPAVRILQDTPARPLKSHLLPLRLPEVGLNSAGMAILIALGSRLQQPAWVVLAVLPAVIVGLRTRAAYVHSDMIQRAEQLLGVPDKLAAKVRTPDDLAAICAELRRIMGAKELWFHTALPHGQVWVHTSEQAGNAAYISSPRHYPGWMRSSSPEPQRIPAALLPGGWGHGIQAEVVSPDGRMAGHLICGWDTTEQGWITRALAIGPISMSSFKAMSGALGHLIAEIRSGYLQREEISRLNSVVQHASVAIAAADAAGRVVVWNQAMAAMSGVPAGHALGRREDEVLRLETADGSPVSLRQGAQGSLRLRSTATGQPRWVQAAATTPQEAALTGVHGMVLVDEDDARKIEMMRATLLQAVQHELRTPLTPIRGYAQLLMADGPMPDAQRREWGRHIYDATLTLDRTLSDLATVTSLTDPDGPLLHARLEPLVVDEIVASAVAAVPQARVTVQQLTPGIKAVGDPVRFRQCLIALLVNATRYAPGAPVDIVVAQSGAWASVMVVDQGPGIDPRDRPHIFERRYRGRTASAPGSGMGLYITRTLMTAMNGSIELLAGYPGGACFELKLPLMQR</sequence>
<evidence type="ECO:0000256" key="6">
    <source>
        <dbReference type="ARBA" id="ARBA00022777"/>
    </source>
</evidence>
<name>A0A3A4A5S8_9ACTN</name>
<dbReference type="GO" id="GO:0005886">
    <property type="term" value="C:plasma membrane"/>
    <property type="evidence" value="ECO:0007669"/>
    <property type="project" value="UniProtKB-SubCell"/>
</dbReference>
<evidence type="ECO:0000313" key="14">
    <source>
        <dbReference type="Proteomes" id="UP000265768"/>
    </source>
</evidence>
<dbReference type="SUPFAM" id="SSF55785">
    <property type="entry name" value="PYP-like sensor domain (PAS domain)"/>
    <property type="match status" value="1"/>
</dbReference>
<dbReference type="InterPro" id="IPR036097">
    <property type="entry name" value="HisK_dim/P_sf"/>
</dbReference>
<dbReference type="PANTHER" id="PTHR42878">
    <property type="entry name" value="TWO-COMPONENT HISTIDINE KINASE"/>
    <property type="match status" value="1"/>
</dbReference>
<dbReference type="PRINTS" id="PR00344">
    <property type="entry name" value="BCTRLSENSOR"/>
</dbReference>
<dbReference type="Proteomes" id="UP000265768">
    <property type="component" value="Unassembled WGS sequence"/>
</dbReference>
<evidence type="ECO:0000256" key="1">
    <source>
        <dbReference type="ARBA" id="ARBA00000085"/>
    </source>
</evidence>
<feature type="domain" description="Histidine kinase" evidence="11">
    <location>
        <begin position="534"/>
        <end position="745"/>
    </location>
</feature>
<dbReference type="GO" id="GO:0030295">
    <property type="term" value="F:protein kinase activator activity"/>
    <property type="evidence" value="ECO:0007669"/>
    <property type="project" value="TreeGrafter"/>
</dbReference>
<dbReference type="InterPro" id="IPR005467">
    <property type="entry name" value="His_kinase_dom"/>
</dbReference>
<dbReference type="CDD" id="cd00075">
    <property type="entry name" value="HATPase"/>
    <property type="match status" value="1"/>
</dbReference>
<dbReference type="InterPro" id="IPR035965">
    <property type="entry name" value="PAS-like_dom_sf"/>
</dbReference>
<dbReference type="InterPro" id="IPR036890">
    <property type="entry name" value="HATPase_C_sf"/>
</dbReference>
<keyword evidence="5" id="KW-0808">Transferase</keyword>
<feature type="transmembrane region" description="Helical" evidence="10">
    <location>
        <begin position="126"/>
        <end position="148"/>
    </location>
</feature>
<dbReference type="Pfam" id="PF00512">
    <property type="entry name" value="HisKA"/>
    <property type="match status" value="1"/>
</dbReference>
<comment type="subcellular location">
    <subcellularLocation>
        <location evidence="2">Cell membrane</location>
    </subcellularLocation>
</comment>
<dbReference type="PROSITE" id="PS50112">
    <property type="entry name" value="PAS"/>
    <property type="match status" value="1"/>
</dbReference>
<dbReference type="EMBL" id="QZEY01000017">
    <property type="protein sequence ID" value="RJL23905.1"/>
    <property type="molecule type" value="Genomic_DNA"/>
</dbReference>
<protein>
    <recommendedName>
        <fullName evidence="9">Sensor-like histidine kinase SenX3</fullName>
        <ecNumber evidence="3">2.7.13.3</ecNumber>
    </recommendedName>
</protein>
<dbReference type="CDD" id="cd00082">
    <property type="entry name" value="HisKA"/>
    <property type="match status" value="1"/>
</dbReference>